<keyword evidence="2" id="KW-1185">Reference proteome</keyword>
<dbReference type="Proteomes" id="UP000789366">
    <property type="component" value="Unassembled WGS sequence"/>
</dbReference>
<accession>A0ACA9KZI0</accession>
<dbReference type="EMBL" id="CAJVPW010002266">
    <property type="protein sequence ID" value="CAG8502800.1"/>
    <property type="molecule type" value="Genomic_DNA"/>
</dbReference>
<protein>
    <submittedName>
        <fullName evidence="1">16315_t:CDS:1</fullName>
    </submittedName>
</protein>
<sequence length="405" mass="46898">MYNNFPHTYHPKVGKKNENLNKKKSKFDIDDINGDENEIWLFKLPPNISKEDLVGKTLTFPKGSPKLPNKVAKFEKSVQINKKKVTATLEYNIQELPVKSTQEFEILLPSQKDNDDLVLSNKKPAKFFNIIRKFNTPDPEDNIEAILTNVRKIPQQPPETFIPRLNANYPEFSDQHINETIAEKEQFEKKLMGDWQFTNWHKEIKKHIQINRKAYLEWKKNCILEVNKSKQIFAKGLAKKKVVIDDVQKIEKRKFGSDGDELEDESEYLKSTMKKNNRVKKKGKSNFESLKISEHQDLSDYDSDADILAEVAEEEAAFAKMASDQMLEEEKKASELQNAEKEAAEIWTPALVAFPKYEPPTTWWSKMNDGILDEIEKTKLKPCAKKRNWTGVHSYQENPGAADHS</sequence>
<name>A0ACA9KZI0_9GLOM</name>
<evidence type="ECO:0000313" key="1">
    <source>
        <dbReference type="EMBL" id="CAG8502800.1"/>
    </source>
</evidence>
<organism evidence="1 2">
    <name type="scientific">Cetraspora pellucida</name>
    <dbReference type="NCBI Taxonomy" id="1433469"/>
    <lineage>
        <taxon>Eukaryota</taxon>
        <taxon>Fungi</taxon>
        <taxon>Fungi incertae sedis</taxon>
        <taxon>Mucoromycota</taxon>
        <taxon>Glomeromycotina</taxon>
        <taxon>Glomeromycetes</taxon>
        <taxon>Diversisporales</taxon>
        <taxon>Gigasporaceae</taxon>
        <taxon>Cetraspora</taxon>
    </lineage>
</organism>
<proteinExistence type="predicted"/>
<comment type="caution">
    <text evidence="1">The sequence shown here is derived from an EMBL/GenBank/DDBJ whole genome shotgun (WGS) entry which is preliminary data.</text>
</comment>
<gene>
    <name evidence="1" type="ORF">SPELUC_LOCUS3095</name>
</gene>
<reference evidence="1" key="1">
    <citation type="submission" date="2021-06" db="EMBL/GenBank/DDBJ databases">
        <authorList>
            <person name="Kallberg Y."/>
            <person name="Tangrot J."/>
            <person name="Rosling A."/>
        </authorList>
    </citation>
    <scope>NUCLEOTIDE SEQUENCE</scope>
    <source>
        <strain evidence="1">28 12/20/2015</strain>
    </source>
</reference>
<evidence type="ECO:0000313" key="2">
    <source>
        <dbReference type="Proteomes" id="UP000789366"/>
    </source>
</evidence>